<keyword evidence="1" id="KW-0812">Transmembrane</keyword>
<evidence type="ECO:0000313" key="2">
    <source>
        <dbReference type="EMBL" id="AYF52777.1"/>
    </source>
</evidence>
<dbReference type="EMBL" id="CP039730">
    <property type="protein sequence ID" value="QHT44848.1"/>
    <property type="molecule type" value="Genomic_DNA"/>
</dbReference>
<name>A0A3G1TVA5_ENTFC</name>
<reference evidence="3" key="2">
    <citation type="journal article" date="2020" name="J. Antimicrob. Chemother.">
        <title>Tandem amplification of the vanM gene cluster drives vancomycin resistance in vancomycin-variable enterococci.</title>
        <authorList>
            <person name="Sun L."/>
            <person name="Chen Y."/>
            <person name="Hua X."/>
            <person name="Chen Y."/>
            <person name="Hong J."/>
            <person name="Wu X."/>
            <person name="Jiang Y."/>
            <person name="van Schaik W."/>
            <person name="Qu T."/>
            <person name="Yu Y."/>
        </authorList>
    </citation>
    <scope>NUCLEOTIDE SEQUENCE [LARGE SCALE GENOMIC DNA]</scope>
    <source>
        <strain evidence="3">ZY2</strain>
        <plasmid evidence="3">pZY2</plasmid>
    </source>
</reference>
<proteinExistence type="predicted"/>
<keyword evidence="1" id="KW-1133">Transmembrane helix</keyword>
<geneLocation type="plasmid" evidence="3">
    <name>pZY2</name>
</geneLocation>
<geneLocation type="plasmid" evidence="2">
    <name>pEMSRR6</name>
</geneLocation>
<protein>
    <submittedName>
        <fullName evidence="2">Uncharacterized protein</fullName>
    </submittedName>
</protein>
<evidence type="ECO:0000313" key="3">
    <source>
        <dbReference type="EMBL" id="QHT44848.1"/>
    </source>
</evidence>
<keyword evidence="1" id="KW-0472">Membrane</keyword>
<reference evidence="2" key="1">
    <citation type="submission" date="2017-11" db="EMBL/GenBank/DDBJ databases">
        <title>The Silenced vanM Gene Cluster on Plasmid was Prevalent in Clinical Isolates of Enterococci from Hangzhou, China.</title>
        <authorList>
            <person name="Sun L."/>
            <person name="Qu T."/>
            <person name="Chen Y."/>
            <person name="Fu Y."/>
            <person name="Yang Q."/>
            <person name="Yu Y."/>
        </authorList>
    </citation>
    <scope>NUCLEOTIDE SEQUENCE</scope>
    <source>
        <strain evidence="2">SRR6</strain>
        <plasmid evidence="2">pEMSRR6</plasmid>
    </source>
</reference>
<gene>
    <name evidence="3" type="ORF">FCF09_14290</name>
</gene>
<dbReference type="RefSeq" id="WP_002352876.1">
    <property type="nucleotide sequence ID" value="NZ_CAMRPS010000009.1"/>
</dbReference>
<organism evidence="2">
    <name type="scientific">Enterococcus faecium</name>
    <name type="common">Streptococcus faecium</name>
    <dbReference type="NCBI Taxonomy" id="1352"/>
    <lineage>
        <taxon>Bacteria</taxon>
        <taxon>Bacillati</taxon>
        <taxon>Bacillota</taxon>
        <taxon>Bacilli</taxon>
        <taxon>Lactobacillales</taxon>
        <taxon>Enterococcaceae</taxon>
        <taxon>Enterococcus</taxon>
    </lineage>
</organism>
<dbReference type="EMBL" id="MG640601">
    <property type="protein sequence ID" value="AYF52777.1"/>
    <property type="molecule type" value="Genomic_DNA"/>
</dbReference>
<feature type="transmembrane region" description="Helical" evidence="1">
    <location>
        <begin position="23"/>
        <end position="47"/>
    </location>
</feature>
<sequence length="194" mass="22196">MGLKQSVYIWLYPDNPMSIMADIFVGSILLCLLYLIFFHNLIGYMILDWKGMFDIERKPFNNKQTYTTFAGGDLEEKEVDVTHEIGLALSGIQDAVALGSMITDTGYNAYEVFYLMYFIWRDSQDIINGRAEKTIISNTEISFCMGEGEMIVYKDGSANIKTAFGDIETSIKELREYVQNPYNFQYLAGRINLV</sequence>
<evidence type="ECO:0000256" key="1">
    <source>
        <dbReference type="SAM" id="Phobius"/>
    </source>
</evidence>
<keyword evidence="2" id="KW-0614">Plasmid</keyword>
<accession>A0A3G1TVA5</accession>
<dbReference type="AlphaFoldDB" id="A0A3G1TVA5"/>